<dbReference type="InParanoid" id="A0A1X7V433"/>
<dbReference type="AlphaFoldDB" id="A0A1X7V433"/>
<reference evidence="1" key="1">
    <citation type="submission" date="2017-05" db="UniProtKB">
        <authorList>
            <consortium name="EnsemblMetazoa"/>
        </authorList>
    </citation>
    <scope>IDENTIFICATION</scope>
</reference>
<protein>
    <recommendedName>
        <fullName evidence="2">Reverse transcriptase domain-containing protein</fullName>
    </recommendedName>
</protein>
<evidence type="ECO:0000313" key="1">
    <source>
        <dbReference type="EnsemblMetazoa" id="Aqu2.1.35025_001"/>
    </source>
</evidence>
<sequence length="228" mass="25803">MFVYAVATIPLVRRLEDISIYKQVWYADDLSVTGDFNNIRVWFENLLRIGPEYGYFPEPSKSFFVVHASMISEAHSFFKDLGVKISTSCRYLGGMIGCDTGINDFISLRVKEWVHHLELLSNIAINQPQAASAAMTKSMQHEWYFSKGCLPHCSCHFQAIEKQITSSFLPSLFGCDSSTKDHLFQQEWVHWASLMPPPLHISCITPLGMLPNISLMLSKASLLSLSVF</sequence>
<organism evidence="1">
    <name type="scientific">Amphimedon queenslandica</name>
    <name type="common">Sponge</name>
    <dbReference type="NCBI Taxonomy" id="400682"/>
    <lineage>
        <taxon>Eukaryota</taxon>
        <taxon>Metazoa</taxon>
        <taxon>Porifera</taxon>
        <taxon>Demospongiae</taxon>
        <taxon>Heteroscleromorpha</taxon>
        <taxon>Haplosclerida</taxon>
        <taxon>Niphatidae</taxon>
        <taxon>Amphimedon</taxon>
    </lineage>
</organism>
<dbReference type="EnsemblMetazoa" id="Aqu2.1.35025_001">
    <property type="protein sequence ID" value="Aqu2.1.35025_001"/>
    <property type="gene ID" value="Aqu2.1.35025"/>
</dbReference>
<evidence type="ECO:0008006" key="2">
    <source>
        <dbReference type="Google" id="ProtNLM"/>
    </source>
</evidence>
<name>A0A1X7V433_AMPQE</name>
<accession>A0A1X7V433</accession>
<proteinExistence type="predicted"/>